<name>A0A830FKA4_9EURY</name>
<evidence type="ECO:0000256" key="1">
    <source>
        <dbReference type="ARBA" id="ARBA00023015"/>
    </source>
</evidence>
<sequence>MAAGGLRPSMSDDARLPTSCPGEEWCPVTATASLVGKKWHPVIIARLLEDGPLGFSELESEVDGISSKVLSESLDDLGEKELVDRTVVNEKPVRVQYSLTEHGESLEPVIVALGEWGEEHLVQAEEGSASVV</sequence>
<reference evidence="5" key="2">
    <citation type="submission" date="2020-09" db="EMBL/GenBank/DDBJ databases">
        <authorList>
            <person name="Sun Q."/>
            <person name="Ohkuma M."/>
        </authorList>
    </citation>
    <scope>NUCLEOTIDE SEQUENCE</scope>
    <source>
        <strain evidence="5">JCM 19596</strain>
    </source>
</reference>
<dbReference type="SUPFAM" id="SSF46785">
    <property type="entry name" value="Winged helix' DNA-binding domain"/>
    <property type="match status" value="1"/>
</dbReference>
<dbReference type="Gene3D" id="1.10.10.10">
    <property type="entry name" value="Winged helix-like DNA-binding domain superfamily/Winged helix DNA-binding domain"/>
    <property type="match status" value="1"/>
</dbReference>
<dbReference type="Pfam" id="PF01638">
    <property type="entry name" value="HxlR"/>
    <property type="match status" value="1"/>
</dbReference>
<dbReference type="PROSITE" id="PS51118">
    <property type="entry name" value="HTH_HXLR"/>
    <property type="match status" value="1"/>
</dbReference>
<proteinExistence type="predicted"/>
<keyword evidence="1" id="KW-0805">Transcription regulation</keyword>
<feature type="domain" description="HTH hxlR-type" evidence="4">
    <location>
        <begin position="26"/>
        <end position="125"/>
    </location>
</feature>
<comment type="caution">
    <text evidence="5">The sequence shown here is derived from an EMBL/GenBank/DDBJ whole genome shotgun (WGS) entry which is preliminary data.</text>
</comment>
<keyword evidence="2" id="KW-0238">DNA-binding</keyword>
<evidence type="ECO:0000313" key="6">
    <source>
        <dbReference type="Proteomes" id="UP000607197"/>
    </source>
</evidence>
<dbReference type="PANTHER" id="PTHR33204">
    <property type="entry name" value="TRANSCRIPTIONAL REGULATOR, MARR FAMILY"/>
    <property type="match status" value="1"/>
</dbReference>
<protein>
    <submittedName>
        <fullName evidence="5">HxlR family transcriptional regulator</fullName>
    </submittedName>
</protein>
<dbReference type="InterPro" id="IPR036390">
    <property type="entry name" value="WH_DNA-bd_sf"/>
</dbReference>
<dbReference type="EMBL" id="BMPG01000002">
    <property type="protein sequence ID" value="GGL60650.1"/>
    <property type="molecule type" value="Genomic_DNA"/>
</dbReference>
<dbReference type="InterPro" id="IPR036388">
    <property type="entry name" value="WH-like_DNA-bd_sf"/>
</dbReference>
<evidence type="ECO:0000256" key="2">
    <source>
        <dbReference type="ARBA" id="ARBA00023125"/>
    </source>
</evidence>
<keyword evidence="6" id="KW-1185">Reference proteome</keyword>
<evidence type="ECO:0000259" key="4">
    <source>
        <dbReference type="PROSITE" id="PS51118"/>
    </source>
</evidence>
<dbReference type="PANTHER" id="PTHR33204:SF18">
    <property type="entry name" value="TRANSCRIPTIONAL REGULATORY PROTEIN"/>
    <property type="match status" value="1"/>
</dbReference>
<reference evidence="5" key="1">
    <citation type="journal article" date="2014" name="Int. J. Syst. Evol. Microbiol.">
        <title>Complete genome sequence of Corynebacterium casei LMG S-19264T (=DSM 44701T), isolated from a smear-ripened cheese.</title>
        <authorList>
            <consortium name="US DOE Joint Genome Institute (JGI-PGF)"/>
            <person name="Walter F."/>
            <person name="Albersmeier A."/>
            <person name="Kalinowski J."/>
            <person name="Ruckert C."/>
        </authorList>
    </citation>
    <scope>NUCLEOTIDE SEQUENCE</scope>
    <source>
        <strain evidence="5">JCM 19596</strain>
    </source>
</reference>
<accession>A0A830FKA4</accession>
<evidence type="ECO:0000313" key="5">
    <source>
        <dbReference type="EMBL" id="GGL60650.1"/>
    </source>
</evidence>
<evidence type="ECO:0000256" key="3">
    <source>
        <dbReference type="ARBA" id="ARBA00023163"/>
    </source>
</evidence>
<dbReference type="AlphaFoldDB" id="A0A830FKA4"/>
<keyword evidence="3" id="KW-0804">Transcription</keyword>
<organism evidence="5 6">
    <name type="scientific">Halocalculus aciditolerans</name>
    <dbReference type="NCBI Taxonomy" id="1383812"/>
    <lineage>
        <taxon>Archaea</taxon>
        <taxon>Methanobacteriati</taxon>
        <taxon>Methanobacteriota</taxon>
        <taxon>Stenosarchaea group</taxon>
        <taxon>Halobacteria</taxon>
        <taxon>Halobacteriales</taxon>
        <taxon>Halobacteriaceae</taxon>
        <taxon>Halocalculus</taxon>
    </lineage>
</organism>
<dbReference type="InterPro" id="IPR002577">
    <property type="entry name" value="HTH_HxlR"/>
</dbReference>
<dbReference type="Proteomes" id="UP000607197">
    <property type="component" value="Unassembled WGS sequence"/>
</dbReference>
<dbReference type="GO" id="GO:0003677">
    <property type="term" value="F:DNA binding"/>
    <property type="evidence" value="ECO:0007669"/>
    <property type="project" value="UniProtKB-KW"/>
</dbReference>
<gene>
    <name evidence="5" type="ORF">GCM10009039_18660</name>
</gene>